<keyword evidence="1" id="KW-0472">Membrane</keyword>
<dbReference type="RefSeq" id="WP_376848048.1">
    <property type="nucleotide sequence ID" value="NZ_JBHSMF010000002.1"/>
</dbReference>
<keyword evidence="1" id="KW-0812">Transmembrane</keyword>
<comment type="caution">
    <text evidence="2">The sequence shown here is derived from an EMBL/GenBank/DDBJ whole genome shotgun (WGS) entry which is preliminary data.</text>
</comment>
<dbReference type="Pfam" id="PF11174">
    <property type="entry name" value="DUF2970"/>
    <property type="match status" value="1"/>
</dbReference>
<keyword evidence="1" id="KW-1133">Transmembrane helix</keyword>
<accession>A0ABW0NAN8</accession>
<protein>
    <submittedName>
        <fullName evidence="2">DUF2970 domain-containing protein</fullName>
    </submittedName>
</protein>
<dbReference type="EMBL" id="JBHSMF010000002">
    <property type="protein sequence ID" value="MFC5496014.1"/>
    <property type="molecule type" value="Genomic_DNA"/>
</dbReference>
<evidence type="ECO:0000313" key="2">
    <source>
        <dbReference type="EMBL" id="MFC5496014.1"/>
    </source>
</evidence>
<reference evidence="3" key="1">
    <citation type="journal article" date="2019" name="Int. J. Syst. Evol. Microbiol.">
        <title>The Global Catalogue of Microorganisms (GCM) 10K type strain sequencing project: providing services to taxonomists for standard genome sequencing and annotation.</title>
        <authorList>
            <consortium name="The Broad Institute Genomics Platform"/>
            <consortium name="The Broad Institute Genome Sequencing Center for Infectious Disease"/>
            <person name="Wu L."/>
            <person name="Ma J."/>
        </authorList>
    </citation>
    <scope>NUCLEOTIDE SEQUENCE [LARGE SCALE GENOMIC DNA]</scope>
    <source>
        <strain evidence="3">CCUG 57401</strain>
    </source>
</reference>
<keyword evidence="3" id="KW-1185">Reference proteome</keyword>
<gene>
    <name evidence="2" type="ORF">ACFPOE_00580</name>
</gene>
<feature type="transmembrane region" description="Helical" evidence="1">
    <location>
        <begin position="33"/>
        <end position="58"/>
    </location>
</feature>
<organism evidence="2 3">
    <name type="scientific">Caenimonas terrae</name>
    <dbReference type="NCBI Taxonomy" id="696074"/>
    <lineage>
        <taxon>Bacteria</taxon>
        <taxon>Pseudomonadati</taxon>
        <taxon>Pseudomonadota</taxon>
        <taxon>Betaproteobacteria</taxon>
        <taxon>Burkholderiales</taxon>
        <taxon>Comamonadaceae</taxon>
        <taxon>Caenimonas</taxon>
    </lineage>
</organism>
<sequence>MNLLHTAKAVAWSFIGIRKNSAYQDDLARLNPLHVVLVALVAVVLLVVGMVALVHWVVR</sequence>
<dbReference type="InterPro" id="IPR021344">
    <property type="entry name" value="DUF2970"/>
</dbReference>
<name>A0ABW0NAN8_9BURK</name>
<dbReference type="Proteomes" id="UP001596037">
    <property type="component" value="Unassembled WGS sequence"/>
</dbReference>
<evidence type="ECO:0000313" key="3">
    <source>
        <dbReference type="Proteomes" id="UP001596037"/>
    </source>
</evidence>
<evidence type="ECO:0000256" key="1">
    <source>
        <dbReference type="SAM" id="Phobius"/>
    </source>
</evidence>
<proteinExistence type="predicted"/>